<accession>A0A839ZZY4</accession>
<keyword evidence="3" id="KW-1185">Reference proteome</keyword>
<dbReference type="Proteomes" id="UP000530564">
    <property type="component" value="Unassembled WGS sequence"/>
</dbReference>
<sequence>MTLAAATVQPPVRSDFERWRRRSRLIRRLRVILPTLIVAILAALLGFIVHTTFLGREAKPREADAPIELVNPRFVGKDDKGRAFVLTASTAVRDEKDYQRVLLDKPALILDAEGVNPTRVTAKSGVYSEDRRMLNLDGGVKMSGGDVTFDTASSIFNTATGELEGEGLISGASSLGEITAKSYGVYDKGERLVFKGGVRGRIDSK</sequence>
<comment type="caution">
    <text evidence="2">The sequence shown here is derived from an EMBL/GenBank/DDBJ whole genome shotgun (WGS) entry which is preliminary data.</text>
</comment>
<feature type="transmembrane region" description="Helical" evidence="1">
    <location>
        <begin position="29"/>
        <end position="49"/>
    </location>
</feature>
<proteinExistence type="predicted"/>
<keyword evidence="1" id="KW-1133">Transmembrane helix</keyword>
<gene>
    <name evidence="2" type="ORF">GGQ61_001459</name>
</gene>
<dbReference type="EMBL" id="JACIDK010000002">
    <property type="protein sequence ID" value="MBB3890742.1"/>
    <property type="molecule type" value="Genomic_DNA"/>
</dbReference>
<dbReference type="AlphaFoldDB" id="A0A839ZZY4"/>
<name>A0A839ZZY4_9CAUL</name>
<keyword evidence="1" id="KW-0472">Membrane</keyword>
<evidence type="ECO:0000313" key="3">
    <source>
        <dbReference type="Proteomes" id="UP000530564"/>
    </source>
</evidence>
<dbReference type="Pfam" id="PF06835">
    <property type="entry name" value="LptC"/>
    <property type="match status" value="1"/>
</dbReference>
<protein>
    <submittedName>
        <fullName evidence="2">Lipopolysaccharide export system protein LptC</fullName>
    </submittedName>
</protein>
<evidence type="ECO:0000313" key="2">
    <source>
        <dbReference type="EMBL" id="MBB3890742.1"/>
    </source>
</evidence>
<evidence type="ECO:0000256" key="1">
    <source>
        <dbReference type="SAM" id="Phobius"/>
    </source>
</evidence>
<dbReference type="RefSeq" id="WP_183771106.1">
    <property type="nucleotide sequence ID" value="NZ_JACIDK010000002.1"/>
</dbReference>
<organism evidence="2 3">
    <name type="scientific">Phenylobacterium haematophilum</name>
    <dbReference type="NCBI Taxonomy" id="98513"/>
    <lineage>
        <taxon>Bacteria</taxon>
        <taxon>Pseudomonadati</taxon>
        <taxon>Pseudomonadota</taxon>
        <taxon>Alphaproteobacteria</taxon>
        <taxon>Caulobacterales</taxon>
        <taxon>Caulobacteraceae</taxon>
        <taxon>Phenylobacterium</taxon>
    </lineage>
</organism>
<reference evidence="2 3" key="1">
    <citation type="submission" date="2020-08" db="EMBL/GenBank/DDBJ databases">
        <title>Genomic Encyclopedia of Type Strains, Phase IV (KMG-IV): sequencing the most valuable type-strain genomes for metagenomic binning, comparative biology and taxonomic classification.</title>
        <authorList>
            <person name="Goeker M."/>
        </authorList>
    </citation>
    <scope>NUCLEOTIDE SEQUENCE [LARGE SCALE GENOMIC DNA]</scope>
    <source>
        <strain evidence="2 3">DSM 21793</strain>
    </source>
</reference>
<dbReference type="InterPro" id="IPR010664">
    <property type="entry name" value="LipoPS_assembly_LptC-rel"/>
</dbReference>
<keyword evidence="1" id="KW-0812">Transmembrane</keyword>